<evidence type="ECO:0000313" key="2">
    <source>
        <dbReference type="Proteomes" id="UP001152604"/>
    </source>
</evidence>
<dbReference type="InterPro" id="IPR035069">
    <property type="entry name" value="TTHA1013/TTHA0281-like"/>
</dbReference>
<reference evidence="1" key="1">
    <citation type="submission" date="2022-03" db="EMBL/GenBank/DDBJ databases">
        <authorList>
            <person name="Brunel B."/>
        </authorList>
    </citation>
    <scope>NUCLEOTIDE SEQUENCE</scope>
    <source>
        <strain evidence="1">STM4922sample</strain>
    </source>
</reference>
<evidence type="ECO:0008006" key="3">
    <source>
        <dbReference type="Google" id="ProtNLM"/>
    </source>
</evidence>
<name>A0ABM9E7Z6_9HYPH</name>
<sequence length="284" mass="32491">MIARKGHGSLPNGQEHVSSHCRLHPQHWRPISEHRLQTRDWQNLRHPRPNLKLRRPWRQSIRLPFEHPCAQNTWANMLCWTLCHNRARSSMARRTGLHLETKKGGSSHLIIRRGDRKSELPMHGWQGTRNRLGQCNQKAVGIEVMAGYRVNVEPDDNGTLLITCPQLPIVVTFAEDEQGVLQHAVDAIETALASMIDDGEDVPRPDGQPGLVIDLPALTWLKLNLYWSLRDADITRAELATRSDWKRESVDRLFRLDHRSRLEQLEAAFSALGRTVEVDIRVAA</sequence>
<gene>
    <name evidence="1" type="ORF">MES4922_40167</name>
</gene>
<dbReference type="SUPFAM" id="SSF143100">
    <property type="entry name" value="TTHA1013/TTHA0281-like"/>
    <property type="match status" value="1"/>
</dbReference>
<protein>
    <recommendedName>
        <fullName evidence="3">Type II toxin-antitoxin system HicB family antitoxin</fullName>
    </recommendedName>
</protein>
<proteinExistence type="predicted"/>
<dbReference type="EMBL" id="CAKXZS010000034">
    <property type="protein sequence ID" value="CAH2405289.1"/>
    <property type="molecule type" value="Genomic_DNA"/>
</dbReference>
<evidence type="ECO:0000313" key="1">
    <source>
        <dbReference type="EMBL" id="CAH2405289.1"/>
    </source>
</evidence>
<organism evidence="1 2">
    <name type="scientific">Mesorhizobium ventifaucium</name>
    <dbReference type="NCBI Taxonomy" id="666020"/>
    <lineage>
        <taxon>Bacteria</taxon>
        <taxon>Pseudomonadati</taxon>
        <taxon>Pseudomonadota</taxon>
        <taxon>Alphaproteobacteria</taxon>
        <taxon>Hyphomicrobiales</taxon>
        <taxon>Phyllobacteriaceae</taxon>
        <taxon>Mesorhizobium</taxon>
    </lineage>
</organism>
<accession>A0ABM9E7Z6</accession>
<dbReference type="Proteomes" id="UP001152604">
    <property type="component" value="Unassembled WGS sequence"/>
</dbReference>
<comment type="caution">
    <text evidence="1">The sequence shown here is derived from an EMBL/GenBank/DDBJ whole genome shotgun (WGS) entry which is preliminary data.</text>
</comment>
<keyword evidence="2" id="KW-1185">Reference proteome</keyword>
<dbReference type="Gene3D" id="3.30.160.250">
    <property type="match status" value="1"/>
</dbReference>